<organism evidence="1 2">
    <name type="scientific">Clathrospora elynae</name>
    <dbReference type="NCBI Taxonomy" id="706981"/>
    <lineage>
        <taxon>Eukaryota</taxon>
        <taxon>Fungi</taxon>
        <taxon>Dikarya</taxon>
        <taxon>Ascomycota</taxon>
        <taxon>Pezizomycotina</taxon>
        <taxon>Dothideomycetes</taxon>
        <taxon>Pleosporomycetidae</taxon>
        <taxon>Pleosporales</taxon>
        <taxon>Diademaceae</taxon>
        <taxon>Clathrospora</taxon>
    </lineage>
</organism>
<evidence type="ECO:0000313" key="2">
    <source>
        <dbReference type="Proteomes" id="UP000800038"/>
    </source>
</evidence>
<keyword evidence="2" id="KW-1185">Reference proteome</keyword>
<reference evidence="1" key="1">
    <citation type="journal article" date="2020" name="Stud. Mycol.">
        <title>101 Dothideomycetes genomes: a test case for predicting lifestyles and emergence of pathogens.</title>
        <authorList>
            <person name="Haridas S."/>
            <person name="Albert R."/>
            <person name="Binder M."/>
            <person name="Bloem J."/>
            <person name="Labutti K."/>
            <person name="Salamov A."/>
            <person name="Andreopoulos B."/>
            <person name="Baker S."/>
            <person name="Barry K."/>
            <person name="Bills G."/>
            <person name="Bluhm B."/>
            <person name="Cannon C."/>
            <person name="Castanera R."/>
            <person name="Culley D."/>
            <person name="Daum C."/>
            <person name="Ezra D."/>
            <person name="Gonzalez J."/>
            <person name="Henrissat B."/>
            <person name="Kuo A."/>
            <person name="Liang C."/>
            <person name="Lipzen A."/>
            <person name="Lutzoni F."/>
            <person name="Magnuson J."/>
            <person name="Mondo S."/>
            <person name="Nolan M."/>
            <person name="Ohm R."/>
            <person name="Pangilinan J."/>
            <person name="Park H.-J."/>
            <person name="Ramirez L."/>
            <person name="Alfaro M."/>
            <person name="Sun H."/>
            <person name="Tritt A."/>
            <person name="Yoshinaga Y."/>
            <person name="Zwiers L.-H."/>
            <person name="Turgeon B."/>
            <person name="Goodwin S."/>
            <person name="Spatafora J."/>
            <person name="Crous P."/>
            <person name="Grigoriev I."/>
        </authorList>
    </citation>
    <scope>NUCLEOTIDE SEQUENCE</scope>
    <source>
        <strain evidence="1">CBS 161.51</strain>
    </source>
</reference>
<dbReference type="Proteomes" id="UP000800038">
    <property type="component" value="Unassembled WGS sequence"/>
</dbReference>
<evidence type="ECO:0000313" key="1">
    <source>
        <dbReference type="EMBL" id="KAF1943536.1"/>
    </source>
</evidence>
<protein>
    <submittedName>
        <fullName evidence="1">Uncharacterized protein</fullName>
    </submittedName>
</protein>
<accession>A0A6A5SYB7</accession>
<dbReference type="EMBL" id="ML976024">
    <property type="protein sequence ID" value="KAF1943536.1"/>
    <property type="molecule type" value="Genomic_DNA"/>
</dbReference>
<dbReference type="AlphaFoldDB" id="A0A6A5SYB7"/>
<proteinExistence type="predicted"/>
<sequence>MARLLQSAVLNICKANLALTATSITHTALTSPIKTALLGQLASGNAHTTDVDPAGKLKRAQEDDKKAVWYAEWVSAHQRLNTFS</sequence>
<gene>
    <name evidence="1" type="ORF">EJ02DRAFT_421176</name>
</gene>
<name>A0A6A5SYB7_9PLEO</name>